<reference evidence="1" key="1">
    <citation type="submission" date="2014-11" db="EMBL/GenBank/DDBJ databases">
        <authorList>
            <person name="Amaro Gonzalez C."/>
        </authorList>
    </citation>
    <scope>NUCLEOTIDE SEQUENCE</scope>
</reference>
<proteinExistence type="predicted"/>
<name>A0A0E9S4Z3_ANGAN</name>
<protein>
    <submittedName>
        <fullName evidence="1">Uncharacterized protein</fullName>
    </submittedName>
</protein>
<evidence type="ECO:0000313" key="1">
    <source>
        <dbReference type="EMBL" id="JAH36262.1"/>
    </source>
</evidence>
<dbReference type="EMBL" id="GBXM01072315">
    <property type="protein sequence ID" value="JAH36262.1"/>
    <property type="molecule type" value="Transcribed_RNA"/>
</dbReference>
<dbReference type="AlphaFoldDB" id="A0A0E9S4Z3"/>
<sequence length="42" mass="4819">MCRCQTKKTLVLLLLLTFVVYNSLLKDVIKMSNISESLCQID</sequence>
<reference evidence="1" key="2">
    <citation type="journal article" date="2015" name="Fish Shellfish Immunol.">
        <title>Early steps in the European eel (Anguilla anguilla)-Vibrio vulnificus interaction in the gills: Role of the RtxA13 toxin.</title>
        <authorList>
            <person name="Callol A."/>
            <person name="Pajuelo D."/>
            <person name="Ebbesson L."/>
            <person name="Teles M."/>
            <person name="MacKenzie S."/>
            <person name="Amaro C."/>
        </authorList>
    </citation>
    <scope>NUCLEOTIDE SEQUENCE</scope>
</reference>
<accession>A0A0E9S4Z3</accession>
<organism evidence="1">
    <name type="scientific">Anguilla anguilla</name>
    <name type="common">European freshwater eel</name>
    <name type="synonym">Muraena anguilla</name>
    <dbReference type="NCBI Taxonomy" id="7936"/>
    <lineage>
        <taxon>Eukaryota</taxon>
        <taxon>Metazoa</taxon>
        <taxon>Chordata</taxon>
        <taxon>Craniata</taxon>
        <taxon>Vertebrata</taxon>
        <taxon>Euteleostomi</taxon>
        <taxon>Actinopterygii</taxon>
        <taxon>Neopterygii</taxon>
        <taxon>Teleostei</taxon>
        <taxon>Anguilliformes</taxon>
        <taxon>Anguillidae</taxon>
        <taxon>Anguilla</taxon>
    </lineage>
</organism>